<dbReference type="CDD" id="cd04301">
    <property type="entry name" value="NAT_SF"/>
    <property type="match status" value="1"/>
</dbReference>
<feature type="domain" description="N-acetyltransferase" evidence="3">
    <location>
        <begin position="4"/>
        <end position="145"/>
    </location>
</feature>
<reference evidence="4" key="1">
    <citation type="submission" date="2020-09" db="EMBL/GenBank/DDBJ databases">
        <title>Genome seq and assembly of Devosia sp.</title>
        <authorList>
            <person name="Chhetri G."/>
        </authorList>
    </citation>
    <scope>NUCLEOTIDE SEQUENCE</scope>
    <source>
        <strain evidence="4">PTR5</strain>
    </source>
</reference>
<dbReference type="Proteomes" id="UP000654108">
    <property type="component" value="Unassembled WGS sequence"/>
</dbReference>
<evidence type="ECO:0000256" key="2">
    <source>
        <dbReference type="ARBA" id="ARBA00023315"/>
    </source>
</evidence>
<dbReference type="AlphaFoldDB" id="A0A927IUR0"/>
<dbReference type="SUPFAM" id="SSF55729">
    <property type="entry name" value="Acyl-CoA N-acyltransferases (Nat)"/>
    <property type="match status" value="1"/>
</dbReference>
<evidence type="ECO:0000313" key="5">
    <source>
        <dbReference type="Proteomes" id="UP000654108"/>
    </source>
</evidence>
<accession>A0A927IUR0</accession>
<evidence type="ECO:0000313" key="4">
    <source>
        <dbReference type="EMBL" id="MBD8066961.1"/>
    </source>
</evidence>
<keyword evidence="5" id="KW-1185">Reference proteome</keyword>
<dbReference type="InterPro" id="IPR050832">
    <property type="entry name" value="Bact_Acetyltransf"/>
</dbReference>
<keyword evidence="1" id="KW-0808">Transferase</keyword>
<name>A0A927IUR0_9HYPH</name>
<gene>
    <name evidence="4" type="ORF">IC608_15925</name>
</gene>
<keyword evidence="2" id="KW-0012">Acyltransferase</keyword>
<proteinExistence type="predicted"/>
<dbReference type="Pfam" id="PF00583">
    <property type="entry name" value="Acetyltransf_1"/>
    <property type="match status" value="1"/>
</dbReference>
<dbReference type="RefSeq" id="WP_191777561.1">
    <property type="nucleotide sequence ID" value="NZ_JACYFU010000004.1"/>
</dbReference>
<dbReference type="InterPro" id="IPR016181">
    <property type="entry name" value="Acyl_CoA_acyltransferase"/>
</dbReference>
<dbReference type="InterPro" id="IPR000182">
    <property type="entry name" value="GNAT_dom"/>
</dbReference>
<protein>
    <submittedName>
        <fullName evidence="4">GNAT family N-acetyltransferase</fullName>
    </submittedName>
</protein>
<evidence type="ECO:0000256" key="1">
    <source>
        <dbReference type="ARBA" id="ARBA00022679"/>
    </source>
</evidence>
<dbReference type="GO" id="GO:0016747">
    <property type="term" value="F:acyltransferase activity, transferring groups other than amino-acyl groups"/>
    <property type="evidence" value="ECO:0007669"/>
    <property type="project" value="InterPro"/>
</dbReference>
<comment type="caution">
    <text evidence="4">The sequence shown here is derived from an EMBL/GenBank/DDBJ whole genome shotgun (WGS) entry which is preliminary data.</text>
</comment>
<evidence type="ECO:0000259" key="3">
    <source>
        <dbReference type="PROSITE" id="PS51186"/>
    </source>
</evidence>
<dbReference type="PANTHER" id="PTHR43877">
    <property type="entry name" value="AMINOALKYLPHOSPHONATE N-ACETYLTRANSFERASE-RELATED-RELATED"/>
    <property type="match status" value="1"/>
</dbReference>
<dbReference type="Gene3D" id="3.40.630.30">
    <property type="match status" value="1"/>
</dbReference>
<dbReference type="EMBL" id="JACYFU010000004">
    <property type="protein sequence ID" value="MBD8066961.1"/>
    <property type="molecule type" value="Genomic_DNA"/>
</dbReference>
<dbReference type="PROSITE" id="PS51186">
    <property type="entry name" value="GNAT"/>
    <property type="match status" value="1"/>
</dbReference>
<sequence length="152" mass="17277">MQEPVILPVPVFSTLANAAFALRREVFVWEQKVPPEVELDHYDLEATHFAAIAEGEVVGTLRLVYLREHVKIGRVAVRQHFRGRGIARKMIGIAMDHARAQGHDRFYLGAQSDKLEFYRSLGFVPFGPEFIDGGMPHRAMRDYDKDSARLAD</sequence>
<organism evidence="4 5">
    <name type="scientific">Devosia oryzisoli</name>
    <dbReference type="NCBI Taxonomy" id="2774138"/>
    <lineage>
        <taxon>Bacteria</taxon>
        <taxon>Pseudomonadati</taxon>
        <taxon>Pseudomonadota</taxon>
        <taxon>Alphaproteobacteria</taxon>
        <taxon>Hyphomicrobiales</taxon>
        <taxon>Devosiaceae</taxon>
        <taxon>Devosia</taxon>
    </lineage>
</organism>